<dbReference type="PROSITE" id="PS00108">
    <property type="entry name" value="PROTEIN_KINASE_ST"/>
    <property type="match status" value="1"/>
</dbReference>
<evidence type="ECO:0000256" key="12">
    <source>
        <dbReference type="ARBA" id="ARBA00023170"/>
    </source>
</evidence>
<evidence type="ECO:0000256" key="13">
    <source>
        <dbReference type="ARBA" id="ARBA00023180"/>
    </source>
</evidence>
<dbReference type="AlphaFoldDB" id="A0A5D2AU55"/>
<dbReference type="InterPro" id="IPR001245">
    <property type="entry name" value="Ser-Thr/Tyr_kinase_cat_dom"/>
</dbReference>
<proteinExistence type="predicted"/>
<comment type="subcellular location">
    <subcellularLocation>
        <location evidence="1">Membrane</location>
        <topology evidence="1">Single-pass membrane protein</topology>
    </subcellularLocation>
</comment>
<dbReference type="Gene3D" id="3.30.200.20">
    <property type="entry name" value="Phosphorylase Kinase, domain 1"/>
    <property type="match status" value="1"/>
</dbReference>
<feature type="region of interest" description="Disordered" evidence="17">
    <location>
        <begin position="632"/>
        <end position="661"/>
    </location>
</feature>
<keyword evidence="12" id="KW-0675">Receptor</keyword>
<dbReference type="GO" id="GO:0005524">
    <property type="term" value="F:ATP binding"/>
    <property type="evidence" value="ECO:0007669"/>
    <property type="project" value="UniProtKB-UniRule"/>
</dbReference>
<organism evidence="22 23">
    <name type="scientific">Gossypium darwinii</name>
    <name type="common">Darwin's cotton</name>
    <name type="synonym">Gossypium barbadense var. darwinii</name>
    <dbReference type="NCBI Taxonomy" id="34276"/>
    <lineage>
        <taxon>Eukaryota</taxon>
        <taxon>Viridiplantae</taxon>
        <taxon>Streptophyta</taxon>
        <taxon>Embryophyta</taxon>
        <taxon>Tracheophyta</taxon>
        <taxon>Spermatophyta</taxon>
        <taxon>Magnoliopsida</taxon>
        <taxon>eudicotyledons</taxon>
        <taxon>Gunneridae</taxon>
        <taxon>Pentapetalae</taxon>
        <taxon>rosids</taxon>
        <taxon>malvids</taxon>
        <taxon>Malvales</taxon>
        <taxon>Malvaceae</taxon>
        <taxon>Malvoideae</taxon>
        <taxon>Gossypium</taxon>
    </lineage>
</organism>
<name>A0A5D2AU55_GOSDA</name>
<keyword evidence="9 16" id="KW-0067">ATP-binding</keyword>
<evidence type="ECO:0000256" key="7">
    <source>
        <dbReference type="ARBA" id="ARBA00022741"/>
    </source>
</evidence>
<dbReference type="FunFam" id="1.10.510.10:FF:000129">
    <property type="entry name" value="cysteine-rich receptor-like protein kinase 10"/>
    <property type="match status" value="1"/>
</dbReference>
<evidence type="ECO:0000259" key="20">
    <source>
        <dbReference type="PROSITE" id="PS50011"/>
    </source>
</evidence>
<dbReference type="InterPro" id="IPR017441">
    <property type="entry name" value="Protein_kinase_ATP_BS"/>
</dbReference>
<evidence type="ECO:0000256" key="11">
    <source>
        <dbReference type="ARBA" id="ARBA00023136"/>
    </source>
</evidence>
<keyword evidence="23" id="KW-1185">Reference proteome</keyword>
<keyword evidence="6" id="KW-0677">Repeat</keyword>
<evidence type="ECO:0000256" key="14">
    <source>
        <dbReference type="ARBA" id="ARBA00047558"/>
    </source>
</evidence>
<dbReference type="InterPro" id="IPR000719">
    <property type="entry name" value="Prot_kinase_dom"/>
</dbReference>
<dbReference type="Gene3D" id="3.30.430.20">
    <property type="entry name" value="Gnk2 domain, C-X8-C-X2-C motif"/>
    <property type="match status" value="2"/>
</dbReference>
<dbReference type="InterPro" id="IPR038408">
    <property type="entry name" value="GNK2_sf"/>
</dbReference>
<evidence type="ECO:0000256" key="9">
    <source>
        <dbReference type="ARBA" id="ARBA00022840"/>
    </source>
</evidence>
<feature type="signal peptide" evidence="19">
    <location>
        <begin position="1"/>
        <end position="26"/>
    </location>
</feature>
<evidence type="ECO:0000259" key="21">
    <source>
        <dbReference type="PROSITE" id="PS51473"/>
    </source>
</evidence>
<dbReference type="Gene3D" id="1.10.510.10">
    <property type="entry name" value="Transferase(Phosphotransferase) domain 1"/>
    <property type="match status" value="1"/>
</dbReference>
<dbReference type="PROSITE" id="PS00107">
    <property type="entry name" value="PROTEIN_KINASE_ATP"/>
    <property type="match status" value="1"/>
</dbReference>
<accession>A0A5D2AU55</accession>
<evidence type="ECO:0000256" key="8">
    <source>
        <dbReference type="ARBA" id="ARBA00022777"/>
    </source>
</evidence>
<dbReference type="FunFam" id="3.30.430.20:FF:000003">
    <property type="entry name" value="Cysteine-rich RLK (RECEPTOR-like protein kinase) 10"/>
    <property type="match status" value="1"/>
</dbReference>
<evidence type="ECO:0000256" key="3">
    <source>
        <dbReference type="ARBA" id="ARBA00022679"/>
    </source>
</evidence>
<dbReference type="CDD" id="cd23509">
    <property type="entry name" value="Gnk2-like"/>
    <property type="match status" value="2"/>
</dbReference>
<dbReference type="CDD" id="cd14066">
    <property type="entry name" value="STKc_IRAK"/>
    <property type="match status" value="1"/>
</dbReference>
<evidence type="ECO:0000256" key="10">
    <source>
        <dbReference type="ARBA" id="ARBA00022989"/>
    </source>
</evidence>
<evidence type="ECO:0000313" key="22">
    <source>
        <dbReference type="EMBL" id="TYG48487.1"/>
    </source>
</evidence>
<evidence type="ECO:0000313" key="23">
    <source>
        <dbReference type="Proteomes" id="UP000323506"/>
    </source>
</evidence>
<dbReference type="GO" id="GO:0005886">
    <property type="term" value="C:plasma membrane"/>
    <property type="evidence" value="ECO:0007669"/>
    <property type="project" value="TreeGrafter"/>
</dbReference>
<feature type="chain" id="PRO_5022999202" description="Cysteine-rich receptor-like protein kinase 10" evidence="19">
    <location>
        <begin position="27"/>
        <end position="661"/>
    </location>
</feature>
<keyword evidence="10 18" id="KW-1133">Transmembrane helix</keyword>
<dbReference type="InterPro" id="IPR002902">
    <property type="entry name" value="GNK2"/>
</dbReference>
<comment type="catalytic activity">
    <reaction evidence="15">
        <text>L-threonyl-[protein] + ATP = O-phospho-L-threonyl-[protein] + ADP + H(+)</text>
        <dbReference type="Rhea" id="RHEA:46608"/>
        <dbReference type="Rhea" id="RHEA-COMP:11060"/>
        <dbReference type="Rhea" id="RHEA-COMP:11605"/>
        <dbReference type="ChEBI" id="CHEBI:15378"/>
        <dbReference type="ChEBI" id="CHEBI:30013"/>
        <dbReference type="ChEBI" id="CHEBI:30616"/>
        <dbReference type="ChEBI" id="CHEBI:61977"/>
        <dbReference type="ChEBI" id="CHEBI:456216"/>
    </reaction>
</comment>
<keyword evidence="2" id="KW-0723">Serine/threonine-protein kinase</keyword>
<dbReference type="Proteomes" id="UP000323506">
    <property type="component" value="Chromosome D10"/>
</dbReference>
<keyword evidence="3" id="KW-0808">Transferase</keyword>
<gene>
    <name evidence="22" type="ORF">ES288_D10G018300v1</name>
</gene>
<keyword evidence="7 16" id="KW-0547">Nucleotide-binding</keyword>
<evidence type="ECO:0000256" key="6">
    <source>
        <dbReference type="ARBA" id="ARBA00022737"/>
    </source>
</evidence>
<evidence type="ECO:0000256" key="16">
    <source>
        <dbReference type="PROSITE-ProRule" id="PRU10141"/>
    </source>
</evidence>
<evidence type="ECO:0000256" key="2">
    <source>
        <dbReference type="ARBA" id="ARBA00022527"/>
    </source>
</evidence>
<sequence length="661" mass="73901">MQISTVSINLLLLVIVLSLLSPAIEAQQPTYLYHDCPNTTTFTVNSTYQANRNTVLSSLSSNSTRGDGFYNTTAGRSPDMVYGLFLCRGDLSTSVCQACVTFATTDISQRCPNQTTAVVWYDECLLRYSNGNIFSVVAGGPTFILRSNQNVTDNQDLFNQQVLAMMNDTANQAANTPEGAKKFATREEDVNFSSTFQALYTLGQCTPDLISMDCNRCLRMVISSLPTGWRGARVLNPSCNVRYETYLFYNQTGVASPPSPTPSPPAPGGNGRRSWPIIVAIVVPITASILLLLLMCWLLKRRAKKKYDTNVGYDITTIDSLQYDYATIEAATDKFSDANKLGEGGFGEVYKGILSNQQEIAVKKLSRGSGQGDEEFKNEVVLVAKLQHRSLVRLLGFCLEREERILVYEYAPNKSLDYFVFDPAKQGQLDWLRRYKIIEGIARGILYLHEDSRLRIIHRDLKASNILLDGDMNPKISDFGMARIFGVDQTQGTTRRVVGTYGYMSPEYAMQGQFSVKSDAYSFGVLVLEIVSGQRNSDFYETEVAQDLISYAWKLWKDGRSLELLDPVLRDNYSRNEVIRCIQLGLLCVQEDPADRPTMATVVLLLNSYSATLQVPKQPAFVLQSRTDVRMPDKGLESDQSTSRSMPWSNNEVSTTELYPR</sequence>
<feature type="domain" description="Gnk2-homologous" evidence="21">
    <location>
        <begin position="139"/>
        <end position="248"/>
    </location>
</feature>
<comment type="catalytic activity">
    <reaction evidence="14">
        <text>L-seryl-[protein] + ATP = O-phospho-L-seryl-[protein] + ADP + H(+)</text>
        <dbReference type="Rhea" id="RHEA:17989"/>
        <dbReference type="Rhea" id="RHEA-COMP:9863"/>
        <dbReference type="Rhea" id="RHEA-COMP:11604"/>
        <dbReference type="ChEBI" id="CHEBI:15378"/>
        <dbReference type="ChEBI" id="CHEBI:29999"/>
        <dbReference type="ChEBI" id="CHEBI:30616"/>
        <dbReference type="ChEBI" id="CHEBI:83421"/>
        <dbReference type="ChEBI" id="CHEBI:456216"/>
    </reaction>
</comment>
<keyword evidence="11 18" id="KW-0472">Membrane</keyword>
<evidence type="ECO:0000256" key="18">
    <source>
        <dbReference type="SAM" id="Phobius"/>
    </source>
</evidence>
<reference evidence="22 23" key="1">
    <citation type="submission" date="2019-06" db="EMBL/GenBank/DDBJ databases">
        <title>WGS assembly of Gossypium darwinii.</title>
        <authorList>
            <person name="Chen Z.J."/>
            <person name="Sreedasyam A."/>
            <person name="Ando A."/>
            <person name="Song Q."/>
            <person name="De L."/>
            <person name="Hulse-Kemp A."/>
            <person name="Ding M."/>
            <person name="Ye W."/>
            <person name="Kirkbride R."/>
            <person name="Jenkins J."/>
            <person name="Plott C."/>
            <person name="Lovell J."/>
            <person name="Lin Y.-M."/>
            <person name="Vaughn R."/>
            <person name="Liu B."/>
            <person name="Li W."/>
            <person name="Simpson S."/>
            <person name="Scheffler B."/>
            <person name="Saski C."/>
            <person name="Grover C."/>
            <person name="Hu G."/>
            <person name="Conover J."/>
            <person name="Carlson J."/>
            <person name="Shu S."/>
            <person name="Boston L."/>
            <person name="Williams M."/>
            <person name="Peterson D."/>
            <person name="Mcgee K."/>
            <person name="Jones D."/>
            <person name="Wendel J."/>
            <person name="Stelly D."/>
            <person name="Grimwood J."/>
            <person name="Schmutz J."/>
        </authorList>
    </citation>
    <scope>NUCLEOTIDE SEQUENCE [LARGE SCALE GENOMIC DNA]</scope>
    <source>
        <strain evidence="22">1808015.09</strain>
    </source>
</reference>
<dbReference type="PROSITE" id="PS51473">
    <property type="entry name" value="GNK2"/>
    <property type="match status" value="2"/>
</dbReference>
<dbReference type="PANTHER" id="PTHR27002:SF1050">
    <property type="entry name" value="CYSTEINE-RICH RECEPTOR-LIKE PROTEIN KINASE 5"/>
    <property type="match status" value="1"/>
</dbReference>
<evidence type="ECO:0000256" key="5">
    <source>
        <dbReference type="ARBA" id="ARBA00022729"/>
    </source>
</evidence>
<feature type="compositionally biased region" description="Polar residues" evidence="17">
    <location>
        <begin position="638"/>
        <end position="661"/>
    </location>
</feature>
<evidence type="ECO:0000256" key="19">
    <source>
        <dbReference type="SAM" id="SignalP"/>
    </source>
</evidence>
<keyword evidence="8" id="KW-0418">Kinase</keyword>
<dbReference type="PROSITE" id="PS50011">
    <property type="entry name" value="PROTEIN_KINASE_DOM"/>
    <property type="match status" value="1"/>
</dbReference>
<dbReference type="FunFam" id="3.30.200.20:FF:000142">
    <property type="entry name" value="Cysteine-rich receptor-like protein kinase 10"/>
    <property type="match status" value="1"/>
</dbReference>
<dbReference type="SUPFAM" id="SSF56112">
    <property type="entry name" value="Protein kinase-like (PK-like)"/>
    <property type="match status" value="1"/>
</dbReference>
<dbReference type="SMART" id="SM00220">
    <property type="entry name" value="S_TKc"/>
    <property type="match status" value="1"/>
</dbReference>
<evidence type="ECO:0000256" key="15">
    <source>
        <dbReference type="ARBA" id="ARBA00047951"/>
    </source>
</evidence>
<dbReference type="InterPro" id="IPR011009">
    <property type="entry name" value="Kinase-like_dom_sf"/>
</dbReference>
<protein>
    <recommendedName>
        <fullName evidence="24">Cysteine-rich receptor-like protein kinase 10</fullName>
    </recommendedName>
</protein>
<keyword evidence="5 19" id="KW-0732">Signal</keyword>
<evidence type="ECO:0000256" key="17">
    <source>
        <dbReference type="SAM" id="MobiDB-lite"/>
    </source>
</evidence>
<dbReference type="InterPro" id="IPR008271">
    <property type="entry name" value="Ser/Thr_kinase_AS"/>
</dbReference>
<dbReference type="Pfam" id="PF01657">
    <property type="entry name" value="Stress-antifung"/>
    <property type="match status" value="2"/>
</dbReference>
<keyword evidence="13" id="KW-0325">Glycoprotein</keyword>
<feature type="domain" description="Protein kinase" evidence="20">
    <location>
        <begin position="335"/>
        <end position="621"/>
    </location>
</feature>
<dbReference type="GO" id="GO:0004674">
    <property type="term" value="F:protein serine/threonine kinase activity"/>
    <property type="evidence" value="ECO:0007669"/>
    <property type="project" value="UniProtKB-KW"/>
</dbReference>
<evidence type="ECO:0000256" key="4">
    <source>
        <dbReference type="ARBA" id="ARBA00022692"/>
    </source>
</evidence>
<keyword evidence="4 18" id="KW-0812">Transmembrane</keyword>
<feature type="binding site" evidence="16">
    <location>
        <position position="364"/>
    </location>
    <ligand>
        <name>ATP</name>
        <dbReference type="ChEBI" id="CHEBI:30616"/>
    </ligand>
</feature>
<dbReference type="Pfam" id="PF07714">
    <property type="entry name" value="PK_Tyr_Ser-Thr"/>
    <property type="match status" value="1"/>
</dbReference>
<dbReference type="PANTHER" id="PTHR27002">
    <property type="entry name" value="RECEPTOR-LIKE SERINE/THREONINE-PROTEIN KINASE SD1-8"/>
    <property type="match status" value="1"/>
</dbReference>
<feature type="transmembrane region" description="Helical" evidence="18">
    <location>
        <begin position="275"/>
        <end position="299"/>
    </location>
</feature>
<dbReference type="GO" id="GO:0006979">
    <property type="term" value="P:response to oxidative stress"/>
    <property type="evidence" value="ECO:0007669"/>
    <property type="project" value="UniProtKB-ARBA"/>
</dbReference>
<evidence type="ECO:0008006" key="24">
    <source>
        <dbReference type="Google" id="ProtNLM"/>
    </source>
</evidence>
<dbReference type="FunFam" id="3.30.430.20:FF:000012">
    <property type="entry name" value="Cysteine-rich receptor-like protein kinase 25"/>
    <property type="match status" value="1"/>
</dbReference>
<dbReference type="EMBL" id="CM017710">
    <property type="protein sequence ID" value="TYG48487.1"/>
    <property type="molecule type" value="Genomic_DNA"/>
</dbReference>
<dbReference type="GO" id="GO:0042742">
    <property type="term" value="P:defense response to bacterium"/>
    <property type="evidence" value="ECO:0007669"/>
    <property type="project" value="TreeGrafter"/>
</dbReference>
<feature type="domain" description="Gnk2-homologous" evidence="21">
    <location>
        <begin position="30"/>
        <end position="133"/>
    </location>
</feature>
<evidence type="ECO:0000256" key="1">
    <source>
        <dbReference type="ARBA" id="ARBA00004167"/>
    </source>
</evidence>